<reference evidence="4" key="1">
    <citation type="submission" date="2025-04" db="UniProtKB">
        <authorList>
            <consortium name="RefSeq"/>
        </authorList>
    </citation>
    <scope>IDENTIFICATION</scope>
    <source>
        <tissue evidence="4">Whole insect</tissue>
    </source>
</reference>
<keyword evidence="3" id="KW-1185">Reference proteome</keyword>
<evidence type="ECO:0000313" key="3">
    <source>
        <dbReference type="Proteomes" id="UP001652700"/>
    </source>
</evidence>
<feature type="domain" description="Cathepsin propeptide inhibitor" evidence="1">
    <location>
        <begin position="10"/>
        <end position="69"/>
    </location>
</feature>
<organism evidence="4">
    <name type="scientific">Diabrotica virgifera virgifera</name>
    <name type="common">western corn rootworm</name>
    <dbReference type="NCBI Taxonomy" id="50390"/>
    <lineage>
        <taxon>Eukaryota</taxon>
        <taxon>Metazoa</taxon>
        <taxon>Ecdysozoa</taxon>
        <taxon>Arthropoda</taxon>
        <taxon>Hexapoda</taxon>
        <taxon>Insecta</taxon>
        <taxon>Pterygota</taxon>
        <taxon>Neoptera</taxon>
        <taxon>Endopterygota</taxon>
        <taxon>Coleoptera</taxon>
        <taxon>Polyphaga</taxon>
        <taxon>Cucujiformia</taxon>
        <taxon>Chrysomeloidea</taxon>
        <taxon>Chrysomelidae</taxon>
        <taxon>Galerucinae</taxon>
        <taxon>Diabroticina</taxon>
        <taxon>Diabroticites</taxon>
        <taxon>Diabrotica</taxon>
    </lineage>
</organism>
<reference evidence="2" key="2">
    <citation type="submission" date="2025-05" db="UniProtKB">
        <authorList>
            <consortium name="EnsemblMetazoa"/>
        </authorList>
    </citation>
    <scope>IDENTIFICATION</scope>
</reference>
<dbReference type="InParanoid" id="A0A6P7GYY0"/>
<dbReference type="SMART" id="SM00848">
    <property type="entry name" value="Inhibitor_I29"/>
    <property type="match status" value="1"/>
</dbReference>
<dbReference type="Proteomes" id="UP001652700">
    <property type="component" value="Unplaced"/>
</dbReference>
<gene>
    <name evidence="4" type="primary">LOC114343987</name>
</gene>
<dbReference type="EnsemblMetazoa" id="XM_050662182.1">
    <property type="protein sequence ID" value="XP_050518139.1"/>
    <property type="gene ID" value="LOC126892606"/>
</dbReference>
<sequence>MSGLSLEEQWKNFKFAHNKEYTDEEEPRRLEIFKENLQKIEEHNKKFEAGEVTYQMGVNKFADLTSEEMSQFRGFKPREK</sequence>
<name>A0A6P7GYY0_DIAVI</name>
<dbReference type="OrthoDB" id="5855924at2759"/>
<accession>A0A6P7GYY0</accession>
<evidence type="ECO:0000259" key="1">
    <source>
        <dbReference type="SMART" id="SM00848"/>
    </source>
</evidence>
<dbReference type="Gene3D" id="1.10.287.2250">
    <property type="match status" value="1"/>
</dbReference>
<evidence type="ECO:0000313" key="4">
    <source>
        <dbReference type="RefSeq" id="XP_028150643.1"/>
    </source>
</evidence>
<protein>
    <submittedName>
        <fullName evidence="4">Digestive cysteine proteinase 1-like</fullName>
    </submittedName>
</protein>
<dbReference type="SUPFAM" id="SSF54001">
    <property type="entry name" value="Cysteine proteinases"/>
    <property type="match status" value="1"/>
</dbReference>
<dbReference type="Pfam" id="PF08246">
    <property type="entry name" value="Inhibitor_I29"/>
    <property type="match status" value="1"/>
</dbReference>
<dbReference type="InterPro" id="IPR013201">
    <property type="entry name" value="Prot_inhib_I29"/>
</dbReference>
<evidence type="ECO:0000313" key="2">
    <source>
        <dbReference type="EnsemblMetazoa" id="XP_050518139.1"/>
    </source>
</evidence>
<dbReference type="AlphaFoldDB" id="A0A6P7GYY0"/>
<dbReference type="InterPro" id="IPR038765">
    <property type="entry name" value="Papain-like_cys_pep_sf"/>
</dbReference>
<dbReference type="RefSeq" id="XP_028150643.1">
    <property type="nucleotide sequence ID" value="XM_028294842.1"/>
</dbReference>
<proteinExistence type="predicted"/>